<accession>A0A2S2NPY9</accession>
<reference evidence="2" key="1">
    <citation type="submission" date="2018-04" db="EMBL/GenBank/DDBJ databases">
        <title>Transcriptome of Schizaphis graminum biotype I.</title>
        <authorList>
            <person name="Scully E.D."/>
            <person name="Geib S.M."/>
            <person name="Palmer N.A."/>
            <person name="Koch K."/>
            <person name="Bradshaw J."/>
            <person name="Heng-Moss T."/>
            <person name="Sarath G."/>
        </authorList>
    </citation>
    <scope>NUCLEOTIDE SEQUENCE</scope>
</reference>
<feature type="transmembrane region" description="Helical" evidence="1">
    <location>
        <begin position="51"/>
        <end position="68"/>
    </location>
</feature>
<protein>
    <submittedName>
        <fullName evidence="2">Uncharacterized protein</fullName>
    </submittedName>
</protein>
<dbReference type="EMBL" id="GGMR01006207">
    <property type="protein sequence ID" value="MBY18826.1"/>
    <property type="molecule type" value="Transcribed_RNA"/>
</dbReference>
<name>A0A2S2NPY9_SCHGA</name>
<organism evidence="2">
    <name type="scientific">Schizaphis graminum</name>
    <name type="common">Green bug aphid</name>
    <dbReference type="NCBI Taxonomy" id="13262"/>
    <lineage>
        <taxon>Eukaryota</taxon>
        <taxon>Metazoa</taxon>
        <taxon>Ecdysozoa</taxon>
        <taxon>Arthropoda</taxon>
        <taxon>Hexapoda</taxon>
        <taxon>Insecta</taxon>
        <taxon>Pterygota</taxon>
        <taxon>Neoptera</taxon>
        <taxon>Paraneoptera</taxon>
        <taxon>Hemiptera</taxon>
        <taxon>Sternorrhyncha</taxon>
        <taxon>Aphidomorpha</taxon>
        <taxon>Aphidoidea</taxon>
        <taxon>Aphididae</taxon>
        <taxon>Aphidini</taxon>
        <taxon>Schizaphis</taxon>
    </lineage>
</organism>
<evidence type="ECO:0000313" key="2">
    <source>
        <dbReference type="EMBL" id="MBY18826.1"/>
    </source>
</evidence>
<sequence>MCLWCDLHSKIIITRPKRYIPPLLPDSQSNFSRRDGVVHILHVVRDTSRTYILQFTLLLLFIIIKYYTTTTMEKNKINQLGTEIYVYVVYVYKKNTFKKKKKCFVFSFYFVPPCPSR</sequence>
<keyword evidence="1" id="KW-0812">Transmembrane</keyword>
<keyword evidence="1" id="KW-0472">Membrane</keyword>
<proteinExistence type="predicted"/>
<dbReference type="AlphaFoldDB" id="A0A2S2NPY9"/>
<keyword evidence="1" id="KW-1133">Transmembrane helix</keyword>
<evidence type="ECO:0000256" key="1">
    <source>
        <dbReference type="SAM" id="Phobius"/>
    </source>
</evidence>
<gene>
    <name evidence="2" type="ORF">g.151483</name>
</gene>